<dbReference type="FunFam" id="3.40.50.300:FF:000016">
    <property type="entry name" value="Oligopeptide ABC transporter ATP-binding component"/>
    <property type="match status" value="1"/>
</dbReference>
<dbReference type="Pfam" id="PF08352">
    <property type="entry name" value="oligo_HPY"/>
    <property type="match status" value="1"/>
</dbReference>
<geneLocation type="plasmid" evidence="12">
    <name>psfrenxt3c</name>
</geneLocation>
<evidence type="ECO:0000256" key="1">
    <source>
        <dbReference type="ARBA" id="ARBA00004417"/>
    </source>
</evidence>
<name>A0A2L0HEQ7_RHIFR</name>
<dbReference type="Gene3D" id="3.40.50.300">
    <property type="entry name" value="P-loop containing nucleotide triphosphate hydrolases"/>
    <property type="match status" value="1"/>
</dbReference>
<keyword evidence="4" id="KW-1003">Cell membrane</keyword>
<dbReference type="PROSITE" id="PS50893">
    <property type="entry name" value="ABC_TRANSPORTER_2"/>
    <property type="match status" value="1"/>
</dbReference>
<proteinExistence type="inferred from homology"/>
<comment type="function">
    <text evidence="9">Probably part of a binding-protein-dependent transport system y4tOPQRS for a peptide. Probably responsible for energy coupling to the transport system.</text>
</comment>
<evidence type="ECO:0000256" key="8">
    <source>
        <dbReference type="ARBA" id="ARBA00023136"/>
    </source>
</evidence>
<dbReference type="InterPro" id="IPR013563">
    <property type="entry name" value="Oligopep_ABC_C"/>
</dbReference>
<keyword evidence="8" id="KW-0472">Membrane</keyword>
<dbReference type="RefSeq" id="WP_199773408.1">
    <property type="nucleotide sequence ID" value="NZ_CP024310.1"/>
</dbReference>
<dbReference type="GO" id="GO:0005886">
    <property type="term" value="C:plasma membrane"/>
    <property type="evidence" value="ECO:0007669"/>
    <property type="project" value="UniProtKB-SubCell"/>
</dbReference>
<dbReference type="SMART" id="SM00382">
    <property type="entry name" value="AAA"/>
    <property type="match status" value="1"/>
</dbReference>
<evidence type="ECO:0000256" key="4">
    <source>
        <dbReference type="ARBA" id="ARBA00022475"/>
    </source>
</evidence>
<comment type="similarity">
    <text evidence="2">Belongs to the ABC transporter superfamily.</text>
</comment>
<keyword evidence="5" id="KW-0547">Nucleotide-binding</keyword>
<dbReference type="PROSITE" id="PS00211">
    <property type="entry name" value="ABC_TRANSPORTER_1"/>
    <property type="match status" value="1"/>
</dbReference>
<gene>
    <name evidence="11" type="ORF">NXT3_PC00821</name>
</gene>
<dbReference type="InterPro" id="IPR017871">
    <property type="entry name" value="ABC_transporter-like_CS"/>
</dbReference>
<organism evidence="11 12">
    <name type="scientific">Rhizobium fredii</name>
    <name type="common">Sinorhizobium fredii</name>
    <dbReference type="NCBI Taxonomy" id="380"/>
    <lineage>
        <taxon>Bacteria</taxon>
        <taxon>Pseudomonadati</taxon>
        <taxon>Pseudomonadota</taxon>
        <taxon>Alphaproteobacteria</taxon>
        <taxon>Hyphomicrobiales</taxon>
        <taxon>Rhizobiaceae</taxon>
        <taxon>Sinorhizobium/Ensifer group</taxon>
        <taxon>Sinorhizobium</taxon>
    </lineage>
</organism>
<evidence type="ECO:0000256" key="5">
    <source>
        <dbReference type="ARBA" id="ARBA00022741"/>
    </source>
</evidence>
<evidence type="ECO:0000259" key="10">
    <source>
        <dbReference type="PROSITE" id="PS50893"/>
    </source>
</evidence>
<dbReference type="CDD" id="cd03257">
    <property type="entry name" value="ABC_NikE_OppD_transporters"/>
    <property type="match status" value="1"/>
</dbReference>
<dbReference type="InterPro" id="IPR027417">
    <property type="entry name" value="P-loop_NTPase"/>
</dbReference>
<dbReference type="SUPFAM" id="SSF52540">
    <property type="entry name" value="P-loop containing nucleoside triphosphate hydrolases"/>
    <property type="match status" value="1"/>
</dbReference>
<evidence type="ECO:0000313" key="11">
    <source>
        <dbReference type="EMBL" id="AUX79981.1"/>
    </source>
</evidence>
<dbReference type="EMBL" id="CP024310">
    <property type="protein sequence ID" value="AUX79981.1"/>
    <property type="molecule type" value="Genomic_DNA"/>
</dbReference>
<sequence length="335" mass="36287">MMSANTEYRLLDVKGLTVEIETRSGPAVIVDGIDLHVDKGETLGVVGESGCGKSLTMLSLMRLLPNKIRVAKGEAHFDGHDLQKMSNRELRKVRGGDIGFVFQDPMTSLNPVMRIGDQLAEPLIYHRGMNRKQARERAIELLRLVGIPGPEDRIQAYPHELSGGMRQRVMIAIGLACEPKLLIADEPTTALDVTIQAQIVDLVKGLREKLGMSVVWITHDLALIAGLVDRVVVLYAGTVVEDAPVDALYANPRHPYTRGLLASIPKLSDAPASRLNSIGGTPPEPGRRPEGCPFAPRCPLAMDICRSHVPKLEPVSAAGSHRAACFAVEKALEAA</sequence>
<evidence type="ECO:0000256" key="9">
    <source>
        <dbReference type="ARBA" id="ARBA00053953"/>
    </source>
</evidence>
<dbReference type="GO" id="GO:0005524">
    <property type="term" value="F:ATP binding"/>
    <property type="evidence" value="ECO:0007669"/>
    <property type="project" value="UniProtKB-KW"/>
</dbReference>
<comment type="subcellular location">
    <subcellularLocation>
        <location evidence="1">Cell inner membrane</location>
        <topology evidence="1">Peripheral membrane protein</topology>
    </subcellularLocation>
</comment>
<reference evidence="11 12" key="1">
    <citation type="submission" date="2017-10" db="EMBL/GenBank/DDBJ databases">
        <title>Analysis of the genome sequences of Rhizobium populations associated to common bean (phaseolus vulgaris).</title>
        <authorList>
            <person name="Bustos P."/>
            <person name="Santamaria R.I."/>
            <person name="Miranda-Sanchez F."/>
            <person name="Perez-Carrascal O."/>
            <person name="Juarez S."/>
            <person name="Lozano L."/>
            <person name="Martinez-Flores I."/>
            <person name="Vinuesa P."/>
            <person name="Martinez-Romero E."/>
            <person name="Cevallos M.A."/>
            <person name="Romero D."/>
            <person name="Davila G."/>
            <person name="Gonzalez V."/>
        </authorList>
    </citation>
    <scope>NUCLEOTIDE SEQUENCE [LARGE SCALE GENOMIC DNA]</scope>
    <source>
        <strain evidence="11 12">NXT3</strain>
        <plasmid evidence="12">Plasmid psfrenxt3c</plasmid>
    </source>
</reference>
<dbReference type="GO" id="GO:0055085">
    <property type="term" value="P:transmembrane transport"/>
    <property type="evidence" value="ECO:0007669"/>
    <property type="project" value="UniProtKB-ARBA"/>
</dbReference>
<keyword evidence="11" id="KW-0614">Plasmid</keyword>
<dbReference type="PANTHER" id="PTHR43297:SF2">
    <property type="entry name" value="DIPEPTIDE TRANSPORT ATP-BINDING PROTEIN DPPD"/>
    <property type="match status" value="1"/>
</dbReference>
<dbReference type="NCBIfam" id="TIGR01727">
    <property type="entry name" value="oligo_HPY"/>
    <property type="match status" value="1"/>
</dbReference>
<dbReference type="Proteomes" id="UP000239340">
    <property type="component" value="Plasmid pSfreNXT3c"/>
</dbReference>
<dbReference type="Pfam" id="PF00005">
    <property type="entry name" value="ABC_tran"/>
    <property type="match status" value="1"/>
</dbReference>
<keyword evidence="7" id="KW-0029">Amino-acid transport</keyword>
<accession>A0A2L0HEQ7</accession>
<protein>
    <submittedName>
        <fullName evidence="11">Oligopeptide ABC transporter ATP-binding protein</fullName>
    </submittedName>
</protein>
<dbReference type="GO" id="GO:0006865">
    <property type="term" value="P:amino acid transport"/>
    <property type="evidence" value="ECO:0007669"/>
    <property type="project" value="UniProtKB-KW"/>
</dbReference>
<dbReference type="PANTHER" id="PTHR43297">
    <property type="entry name" value="OLIGOPEPTIDE TRANSPORT ATP-BINDING PROTEIN APPD"/>
    <property type="match status" value="1"/>
</dbReference>
<evidence type="ECO:0000256" key="3">
    <source>
        <dbReference type="ARBA" id="ARBA00022448"/>
    </source>
</evidence>
<dbReference type="GO" id="GO:0015833">
    <property type="term" value="P:peptide transport"/>
    <property type="evidence" value="ECO:0007669"/>
    <property type="project" value="InterPro"/>
</dbReference>
<evidence type="ECO:0000256" key="7">
    <source>
        <dbReference type="ARBA" id="ARBA00022970"/>
    </source>
</evidence>
<dbReference type="AlphaFoldDB" id="A0A2L0HEQ7"/>
<keyword evidence="3" id="KW-0813">Transport</keyword>
<feature type="domain" description="ABC transporter" evidence="10">
    <location>
        <begin position="8"/>
        <end position="261"/>
    </location>
</feature>
<keyword evidence="6 11" id="KW-0067">ATP-binding</keyword>
<dbReference type="InterPro" id="IPR003593">
    <property type="entry name" value="AAA+_ATPase"/>
</dbReference>
<evidence type="ECO:0000256" key="2">
    <source>
        <dbReference type="ARBA" id="ARBA00005417"/>
    </source>
</evidence>
<dbReference type="InterPro" id="IPR003439">
    <property type="entry name" value="ABC_transporter-like_ATP-bd"/>
</dbReference>
<evidence type="ECO:0000313" key="12">
    <source>
        <dbReference type="Proteomes" id="UP000239340"/>
    </source>
</evidence>
<evidence type="ECO:0000256" key="6">
    <source>
        <dbReference type="ARBA" id="ARBA00022840"/>
    </source>
</evidence>
<dbReference type="InterPro" id="IPR050388">
    <property type="entry name" value="ABC_Ni/Peptide_Import"/>
</dbReference>
<dbReference type="GO" id="GO:0016887">
    <property type="term" value="F:ATP hydrolysis activity"/>
    <property type="evidence" value="ECO:0007669"/>
    <property type="project" value="InterPro"/>
</dbReference>